<evidence type="ECO:0000313" key="3">
    <source>
        <dbReference type="EMBL" id="MCV9388220.1"/>
    </source>
</evidence>
<dbReference type="SUPFAM" id="SSF55874">
    <property type="entry name" value="ATPase domain of HSP90 chaperone/DNA topoisomerase II/histidine kinase"/>
    <property type="match status" value="1"/>
</dbReference>
<keyword evidence="1" id="KW-0472">Membrane</keyword>
<dbReference type="GO" id="GO:0016301">
    <property type="term" value="F:kinase activity"/>
    <property type="evidence" value="ECO:0007669"/>
    <property type="project" value="UniProtKB-KW"/>
</dbReference>
<comment type="caution">
    <text evidence="3">The sequence shown here is derived from an EMBL/GenBank/DDBJ whole genome shotgun (WGS) entry which is preliminary data.</text>
</comment>
<feature type="transmembrane region" description="Helical" evidence="1">
    <location>
        <begin position="128"/>
        <end position="148"/>
    </location>
</feature>
<dbReference type="InterPro" id="IPR036890">
    <property type="entry name" value="HATPase_C_sf"/>
</dbReference>
<dbReference type="EMBL" id="JAOYOD010000001">
    <property type="protein sequence ID" value="MCV9388220.1"/>
    <property type="molecule type" value="Genomic_DNA"/>
</dbReference>
<feature type="transmembrane region" description="Helical" evidence="1">
    <location>
        <begin position="56"/>
        <end position="74"/>
    </location>
</feature>
<feature type="domain" description="Signal transduction histidine kinase internal region" evidence="2">
    <location>
        <begin position="168"/>
        <end position="247"/>
    </location>
</feature>
<dbReference type="Proteomes" id="UP001300692">
    <property type="component" value="Unassembled WGS sequence"/>
</dbReference>
<dbReference type="Pfam" id="PF06580">
    <property type="entry name" value="His_kinase"/>
    <property type="match status" value="1"/>
</dbReference>
<name>A0ABT3CWY9_9BACT</name>
<organism evidence="3 4">
    <name type="scientific">Reichenbachiella ulvae</name>
    <dbReference type="NCBI Taxonomy" id="2980104"/>
    <lineage>
        <taxon>Bacteria</taxon>
        <taxon>Pseudomonadati</taxon>
        <taxon>Bacteroidota</taxon>
        <taxon>Cytophagia</taxon>
        <taxon>Cytophagales</taxon>
        <taxon>Reichenbachiellaceae</taxon>
        <taxon>Reichenbachiella</taxon>
    </lineage>
</organism>
<accession>A0ABT3CWY9</accession>
<reference evidence="3 4" key="1">
    <citation type="submission" date="2022-10" db="EMBL/GenBank/DDBJ databases">
        <title>Comparative genomics and taxonomic characterization of three novel marine species of genus Reichenbachiella exhibiting antioxidant and polysaccharide degradation activities.</title>
        <authorList>
            <person name="Muhammad N."/>
            <person name="Lee Y.-J."/>
            <person name="Ko J."/>
            <person name="Kim S.-G."/>
        </authorList>
    </citation>
    <scope>NUCLEOTIDE SEQUENCE [LARGE SCALE GENOMIC DNA]</scope>
    <source>
        <strain evidence="3 4">ABR2-5</strain>
    </source>
</reference>
<dbReference type="RefSeq" id="WP_264139056.1">
    <property type="nucleotide sequence ID" value="NZ_JAOYOD010000001.1"/>
</dbReference>
<protein>
    <submittedName>
        <fullName evidence="3">Histidine kinase</fullName>
    </submittedName>
</protein>
<keyword evidence="3" id="KW-0418">Kinase</keyword>
<feature type="transmembrane region" description="Helical" evidence="1">
    <location>
        <begin position="23"/>
        <end position="44"/>
    </location>
</feature>
<gene>
    <name evidence="3" type="ORF">N7U62_16175</name>
</gene>
<proteinExistence type="predicted"/>
<dbReference type="PANTHER" id="PTHR34220">
    <property type="entry name" value="SENSOR HISTIDINE KINASE YPDA"/>
    <property type="match status" value="1"/>
</dbReference>
<feature type="transmembrane region" description="Helical" evidence="1">
    <location>
        <begin position="86"/>
        <end position="108"/>
    </location>
</feature>
<keyword evidence="3" id="KW-0808">Transferase</keyword>
<dbReference type="Gene3D" id="3.30.565.10">
    <property type="entry name" value="Histidine kinase-like ATPase, C-terminal domain"/>
    <property type="match status" value="1"/>
</dbReference>
<evidence type="ECO:0000259" key="2">
    <source>
        <dbReference type="Pfam" id="PF06580"/>
    </source>
</evidence>
<dbReference type="PANTHER" id="PTHR34220:SF7">
    <property type="entry name" value="SENSOR HISTIDINE KINASE YPDA"/>
    <property type="match status" value="1"/>
</dbReference>
<keyword evidence="1" id="KW-0812">Transmembrane</keyword>
<sequence>MARIFVRMGKLESIIRFLFQHRWASHIFFWLSYVCFYAVLWGSYDEQYLMSFNVQLMFLPVKILVTYYTLYILLPKYILRGRWLPFIFLFIASSFTGGTIYRLIAYYIEYPLYYPEYIDGNPLNFYKIIKGILGIYTVVFLALVIKLLKYWYQSQQDRQILAHEKLDAELKFLKTQIHPHFLFNTLNNLYALTLKKSDYAPEVVLKLSDLINYMLYECNAPKVLLDNELNFIKNYIEIEQMRHGDDLDIKAMINGDSTNVYIAPMILLPFVENSFKHGINEELNKSWIDFDLTVTDHEMILKLANSKSQTQQLRQGTQGIGLKNVKRRLELLYKNDYHLHIDDQPGSYTVVLRIALKKVQ</sequence>
<evidence type="ECO:0000256" key="1">
    <source>
        <dbReference type="SAM" id="Phobius"/>
    </source>
</evidence>
<dbReference type="InterPro" id="IPR010559">
    <property type="entry name" value="Sig_transdc_His_kin_internal"/>
</dbReference>
<keyword evidence="4" id="KW-1185">Reference proteome</keyword>
<dbReference type="InterPro" id="IPR050640">
    <property type="entry name" value="Bact_2-comp_sensor_kinase"/>
</dbReference>
<evidence type="ECO:0000313" key="4">
    <source>
        <dbReference type="Proteomes" id="UP001300692"/>
    </source>
</evidence>
<keyword evidence="1" id="KW-1133">Transmembrane helix</keyword>